<feature type="domain" description="TonB-dependent receptor plug" evidence="19">
    <location>
        <begin position="109"/>
        <end position="212"/>
    </location>
</feature>
<keyword evidence="7" id="KW-0732">Signal</keyword>
<evidence type="ECO:0000256" key="1">
    <source>
        <dbReference type="ARBA" id="ARBA00004571"/>
    </source>
</evidence>
<dbReference type="NCBIfam" id="TIGR01783">
    <property type="entry name" value="TonB-siderophor"/>
    <property type="match status" value="1"/>
</dbReference>
<dbReference type="PROSITE" id="PS52016">
    <property type="entry name" value="TONB_DEPENDENT_REC_3"/>
    <property type="match status" value="1"/>
</dbReference>
<accession>H1S4Z2</accession>
<keyword evidence="13 14" id="KW-0998">Cell outer membrane</keyword>
<dbReference type="GO" id="GO:0015344">
    <property type="term" value="F:siderophore uptake transmembrane transporter activity"/>
    <property type="evidence" value="ECO:0007669"/>
    <property type="project" value="TreeGrafter"/>
</dbReference>
<dbReference type="PANTHER" id="PTHR32552:SF84">
    <property type="entry name" value="TONB-DEPENDENT RECEPTOR-RELATED"/>
    <property type="match status" value="1"/>
</dbReference>
<evidence type="ECO:0000313" key="20">
    <source>
        <dbReference type="EMBL" id="EHP42343.1"/>
    </source>
</evidence>
<dbReference type="SUPFAM" id="SSF56935">
    <property type="entry name" value="Porins"/>
    <property type="match status" value="1"/>
</dbReference>
<evidence type="ECO:0000313" key="21">
    <source>
        <dbReference type="Proteomes" id="UP000005808"/>
    </source>
</evidence>
<comment type="caution">
    <text evidence="20">The sequence shown here is derived from an EMBL/GenBank/DDBJ whole genome shotgun (WGS) entry which is preliminary data.</text>
</comment>
<evidence type="ECO:0000256" key="17">
    <source>
        <dbReference type="SAM" id="MobiDB-lite"/>
    </source>
</evidence>
<evidence type="ECO:0000256" key="14">
    <source>
        <dbReference type="PROSITE-ProRule" id="PRU01360"/>
    </source>
</evidence>
<dbReference type="PANTHER" id="PTHR32552">
    <property type="entry name" value="FERRICHROME IRON RECEPTOR-RELATED"/>
    <property type="match status" value="1"/>
</dbReference>
<keyword evidence="3 14" id="KW-0813">Transport</keyword>
<keyword evidence="11 14" id="KW-0472">Membrane</keyword>
<dbReference type="InterPro" id="IPR039426">
    <property type="entry name" value="TonB-dep_rcpt-like"/>
</dbReference>
<evidence type="ECO:0000256" key="5">
    <source>
        <dbReference type="ARBA" id="ARBA00022496"/>
    </source>
</evidence>
<dbReference type="Proteomes" id="UP000005808">
    <property type="component" value="Unassembled WGS sequence"/>
</dbReference>
<dbReference type="Gene3D" id="2.40.170.20">
    <property type="entry name" value="TonB-dependent receptor, beta-barrel domain"/>
    <property type="match status" value="1"/>
</dbReference>
<keyword evidence="4 14" id="KW-1134">Transmembrane beta strand</keyword>
<dbReference type="Pfam" id="PF07715">
    <property type="entry name" value="Plug"/>
    <property type="match status" value="1"/>
</dbReference>
<dbReference type="AlphaFoldDB" id="H1S4Z2"/>
<evidence type="ECO:0000256" key="13">
    <source>
        <dbReference type="ARBA" id="ARBA00023237"/>
    </source>
</evidence>
<comment type="subcellular location">
    <subcellularLocation>
        <location evidence="1 14">Cell outer membrane</location>
        <topology evidence="1 14">Multi-pass membrane protein</topology>
    </subcellularLocation>
</comment>
<organism evidence="20 21">
    <name type="scientific">Cupriavidus basilensis OR16</name>
    <dbReference type="NCBI Taxonomy" id="1127483"/>
    <lineage>
        <taxon>Bacteria</taxon>
        <taxon>Pseudomonadati</taxon>
        <taxon>Pseudomonadota</taxon>
        <taxon>Betaproteobacteria</taxon>
        <taxon>Burkholderiales</taxon>
        <taxon>Burkholderiaceae</taxon>
        <taxon>Cupriavidus</taxon>
    </lineage>
</organism>
<evidence type="ECO:0000256" key="2">
    <source>
        <dbReference type="ARBA" id="ARBA00009810"/>
    </source>
</evidence>
<dbReference type="GO" id="GO:0038023">
    <property type="term" value="F:signaling receptor activity"/>
    <property type="evidence" value="ECO:0007669"/>
    <property type="project" value="InterPro"/>
</dbReference>
<feature type="domain" description="TonB-dependent receptor-like beta-barrel" evidence="18">
    <location>
        <begin position="291"/>
        <end position="724"/>
    </location>
</feature>
<evidence type="ECO:0000256" key="9">
    <source>
        <dbReference type="ARBA" id="ARBA00023065"/>
    </source>
</evidence>
<evidence type="ECO:0000256" key="4">
    <source>
        <dbReference type="ARBA" id="ARBA00022452"/>
    </source>
</evidence>
<evidence type="ECO:0000256" key="15">
    <source>
        <dbReference type="PROSITE-ProRule" id="PRU10144"/>
    </source>
</evidence>
<keyword evidence="10 16" id="KW-0798">TonB box</keyword>
<dbReference type="InterPro" id="IPR010105">
    <property type="entry name" value="TonB_sidphr_rcpt"/>
</dbReference>
<reference evidence="20 21" key="1">
    <citation type="journal article" date="2012" name="J. Bacteriol.">
        <title>De Novo Genome Project of Cupriavidus basilensis OR16.</title>
        <authorList>
            <person name="Cserhati M."/>
            <person name="Kriszt B."/>
            <person name="Szoboszlay S."/>
            <person name="Toth A."/>
            <person name="Szabo I."/>
            <person name="Tancsics A."/>
            <person name="Nagy I."/>
            <person name="Horvath B."/>
            <person name="Nagy I."/>
            <person name="Kukolya J."/>
        </authorList>
    </citation>
    <scope>NUCLEOTIDE SEQUENCE [LARGE SCALE GENOMIC DNA]</scope>
    <source>
        <strain evidence="20 21">OR16</strain>
    </source>
</reference>
<sequence>MSARPHSTRTASPAAVSPLSHGTHRHVPKPRKLAHQCALALSLGAFAGLGADAAWAADDAQPSERMRSQLSGKDAAVLPPVVVSSASQPPGLALSEPTSTGSRLGLTPLETPASVEVLSGDTIRERGDLSVREAVTRATGITSNGAPGNGGTALAARGFAGQGSVMQLYDGTRLYVASGTVTFPFDTWSVDRIEVLRGAGSVMVGEGAIGGVVNVIPKKPVRAPIANELQLTGGTQKTARAAFDSGGALNEALSYRLNANYGRSGGWVDRGDSNSLAVSAAVRLDVSPEFNLTLSYDDADQHPMQYLGTPLVNGSLDTSLRKKNYNVGDAEITYRDRWTRLAAQWQPNERVTVRNQFYYLTSQRHWRDAESYAFLPATGQVRRTDYLEILHDQEQVGDRADLKLDGQLFGLANTAMVGFDVNRINFTHSNNSPYGGASTVNAYQFDPGQFFSPPGVVTSPRLRTHTTQYALFGEDRLKLTRQWSVIGGVRLDHAELERGNLVSGDDWTRSFNNVTWRAGTVYEFTPAFSVYAQYATATDPLGALITTSDAQKDFKLATGRQIEAGVKQSFWNQRGEWTFAAYQIVKKNLLTRDAGNPALSVQVGEQSSRGLEASVSVELMRGLRVDANGTVLRARYDDFAESVNGALVSRNGNVPTSVPQQAANLWLTWAFAPQWQLGGGLRYVGKRYTNNANTATMPSYTVVDASLQWRVSRKTALTLRVYNLFNRDYAESSGNSGSQWLLGRPRAAELSANFYF</sequence>
<gene>
    <name evidence="20" type="ORF">OR16_14439</name>
</gene>
<evidence type="ECO:0000256" key="12">
    <source>
        <dbReference type="ARBA" id="ARBA00023170"/>
    </source>
</evidence>
<dbReference type="Pfam" id="PF00593">
    <property type="entry name" value="TonB_dep_Rec_b-barrel"/>
    <property type="match status" value="1"/>
</dbReference>
<evidence type="ECO:0000256" key="3">
    <source>
        <dbReference type="ARBA" id="ARBA00022448"/>
    </source>
</evidence>
<dbReference type="CDD" id="cd01347">
    <property type="entry name" value="ligand_gated_channel"/>
    <property type="match status" value="1"/>
</dbReference>
<dbReference type="Gene3D" id="2.170.130.10">
    <property type="entry name" value="TonB-dependent receptor, plug domain"/>
    <property type="match status" value="1"/>
</dbReference>
<evidence type="ECO:0000259" key="19">
    <source>
        <dbReference type="Pfam" id="PF07715"/>
    </source>
</evidence>
<dbReference type="InterPro" id="IPR037066">
    <property type="entry name" value="Plug_dom_sf"/>
</dbReference>
<feature type="short sequence motif" description="TonB C-terminal box" evidence="15">
    <location>
        <begin position="739"/>
        <end position="756"/>
    </location>
</feature>
<protein>
    <submittedName>
        <fullName evidence="20">Iron complex outermembrane recepter protein</fullName>
    </submittedName>
</protein>
<keyword evidence="8" id="KW-0408">Iron</keyword>
<proteinExistence type="inferred from homology"/>
<dbReference type="RefSeq" id="WP_006158478.1">
    <property type="nucleotide sequence ID" value="NZ_AHJE01000035.1"/>
</dbReference>
<evidence type="ECO:0000256" key="10">
    <source>
        <dbReference type="ARBA" id="ARBA00023077"/>
    </source>
</evidence>
<dbReference type="InterPro" id="IPR010917">
    <property type="entry name" value="TonB_rcpt_CS"/>
</dbReference>
<evidence type="ECO:0000256" key="16">
    <source>
        <dbReference type="RuleBase" id="RU003357"/>
    </source>
</evidence>
<name>H1S4Z2_9BURK</name>
<dbReference type="EMBL" id="AHJE01000035">
    <property type="protein sequence ID" value="EHP42343.1"/>
    <property type="molecule type" value="Genomic_DNA"/>
</dbReference>
<keyword evidence="12" id="KW-0675">Receptor</keyword>
<dbReference type="PROSITE" id="PS01156">
    <property type="entry name" value="TONB_DEPENDENT_REC_2"/>
    <property type="match status" value="1"/>
</dbReference>
<evidence type="ECO:0000256" key="8">
    <source>
        <dbReference type="ARBA" id="ARBA00023004"/>
    </source>
</evidence>
<evidence type="ECO:0000256" key="6">
    <source>
        <dbReference type="ARBA" id="ARBA00022692"/>
    </source>
</evidence>
<evidence type="ECO:0000256" key="7">
    <source>
        <dbReference type="ARBA" id="ARBA00022729"/>
    </source>
</evidence>
<dbReference type="InterPro" id="IPR012910">
    <property type="entry name" value="Plug_dom"/>
</dbReference>
<evidence type="ECO:0000259" key="18">
    <source>
        <dbReference type="Pfam" id="PF00593"/>
    </source>
</evidence>
<dbReference type="OrthoDB" id="127311at2"/>
<keyword evidence="9" id="KW-0406">Ion transport</keyword>
<dbReference type="GO" id="GO:0009279">
    <property type="term" value="C:cell outer membrane"/>
    <property type="evidence" value="ECO:0007669"/>
    <property type="project" value="UniProtKB-SubCell"/>
</dbReference>
<dbReference type="InterPro" id="IPR000531">
    <property type="entry name" value="Beta-barrel_TonB"/>
</dbReference>
<feature type="region of interest" description="Disordered" evidence="17">
    <location>
        <begin position="1"/>
        <end position="31"/>
    </location>
</feature>
<keyword evidence="5" id="KW-0410">Iron transport</keyword>
<dbReference type="GO" id="GO:0015891">
    <property type="term" value="P:siderophore transport"/>
    <property type="evidence" value="ECO:0007669"/>
    <property type="project" value="InterPro"/>
</dbReference>
<feature type="compositionally biased region" description="Basic residues" evidence="17">
    <location>
        <begin position="22"/>
        <end position="31"/>
    </location>
</feature>
<keyword evidence="6 14" id="KW-0812">Transmembrane</keyword>
<comment type="similarity">
    <text evidence="2 14 16">Belongs to the TonB-dependent receptor family.</text>
</comment>
<feature type="region of interest" description="Disordered" evidence="17">
    <location>
        <begin position="86"/>
        <end position="108"/>
    </location>
</feature>
<dbReference type="PATRIC" id="fig|1127483.3.peg.2891"/>
<dbReference type="InterPro" id="IPR036942">
    <property type="entry name" value="Beta-barrel_TonB_sf"/>
</dbReference>
<evidence type="ECO:0000256" key="11">
    <source>
        <dbReference type="ARBA" id="ARBA00023136"/>
    </source>
</evidence>